<dbReference type="GO" id="GO:0043565">
    <property type="term" value="F:sequence-specific DNA binding"/>
    <property type="evidence" value="ECO:0007669"/>
    <property type="project" value="InterPro"/>
</dbReference>
<name>A0A445F209_GLYSO</name>
<sequence length="342" mass="38799">MRGDIPARLYMVRCRRRIWRWGRVSTRGGAIWGLREDCDDKKLKGQSKNEFKMFKIESRTLQDSRGKLISRFKDQASKNQDQDSRLKIQESREDLIKIRMEAIGSVDDLLDFSLDIGEKDDDDDKPRKACPSLNSKCGDPSLFNPLVQVDPNHSFSEFAEEELEWLSNKDAFPSVETFVDLSSIQPGTTKNQKTVLECSTGSSNSNNSTNSISLLNSCDRLKVPVRARSKSRSRRRPGLAENSTQQVWWRQPSNETSKADEGMKISPIGRKCQHCGAEKTPQWRAGPLGPKTLCNACGVRFKSGRLVPEYRPASSPSFRSDLHSNSHRKIVEMRKQKQMGMG</sequence>
<evidence type="ECO:0000256" key="1">
    <source>
        <dbReference type="ARBA" id="ARBA00005694"/>
    </source>
</evidence>
<keyword evidence="6" id="KW-0238">DNA-binding</keyword>
<proteinExistence type="inferred from homology"/>
<keyword evidence="14" id="KW-1185">Reference proteome</keyword>
<feature type="region of interest" description="Disordered" evidence="11">
    <location>
        <begin position="225"/>
        <end position="262"/>
    </location>
</feature>
<evidence type="ECO:0000256" key="11">
    <source>
        <dbReference type="SAM" id="MobiDB-lite"/>
    </source>
</evidence>
<organism evidence="13 14">
    <name type="scientific">Glycine soja</name>
    <name type="common">Wild soybean</name>
    <dbReference type="NCBI Taxonomy" id="3848"/>
    <lineage>
        <taxon>Eukaryota</taxon>
        <taxon>Viridiplantae</taxon>
        <taxon>Streptophyta</taxon>
        <taxon>Embryophyta</taxon>
        <taxon>Tracheophyta</taxon>
        <taxon>Spermatophyta</taxon>
        <taxon>Magnoliopsida</taxon>
        <taxon>eudicotyledons</taxon>
        <taxon>Gunneridae</taxon>
        <taxon>Pentapetalae</taxon>
        <taxon>rosids</taxon>
        <taxon>fabids</taxon>
        <taxon>Fabales</taxon>
        <taxon>Fabaceae</taxon>
        <taxon>Papilionoideae</taxon>
        <taxon>50 kb inversion clade</taxon>
        <taxon>NPAAA clade</taxon>
        <taxon>indigoferoid/millettioid clade</taxon>
        <taxon>Phaseoleae</taxon>
        <taxon>Glycine</taxon>
        <taxon>Glycine subgen. Soja</taxon>
    </lineage>
</organism>
<dbReference type="CDD" id="cd00202">
    <property type="entry name" value="ZnF_GATA"/>
    <property type="match status" value="1"/>
</dbReference>
<dbReference type="PANTHER" id="PTHR45658">
    <property type="entry name" value="GATA TRANSCRIPTION FACTOR"/>
    <property type="match status" value="1"/>
</dbReference>
<reference evidence="13 14" key="1">
    <citation type="submission" date="2018-09" db="EMBL/GenBank/DDBJ databases">
        <title>A high-quality reference genome of wild soybean provides a powerful tool to mine soybean genomes.</title>
        <authorList>
            <person name="Xie M."/>
            <person name="Chung C.Y.L."/>
            <person name="Li M.-W."/>
            <person name="Wong F.-L."/>
            <person name="Chan T.-F."/>
            <person name="Lam H.-M."/>
        </authorList>
    </citation>
    <scope>NUCLEOTIDE SEQUENCE [LARGE SCALE GENOMIC DNA]</scope>
    <source>
        <strain evidence="14">cv. W05</strain>
        <tissue evidence="13">Hypocotyl of etiolated seedlings</tissue>
    </source>
</reference>
<dbReference type="SMART" id="SM00401">
    <property type="entry name" value="ZnF_GATA"/>
    <property type="match status" value="1"/>
</dbReference>
<keyword evidence="4" id="KW-0862">Zinc</keyword>
<protein>
    <submittedName>
        <fullName evidence="13">GATA transcription factor 1 isoform B</fullName>
    </submittedName>
</protein>
<dbReference type="InterPro" id="IPR051140">
    <property type="entry name" value="GATA_TF"/>
</dbReference>
<evidence type="ECO:0000256" key="8">
    <source>
        <dbReference type="ARBA" id="ARBA00023163"/>
    </source>
</evidence>
<accession>A0A445F209</accession>
<comment type="similarity">
    <text evidence="1">Belongs to the type IV zinc-finger family. Class A subfamily.</text>
</comment>
<keyword evidence="9" id="KW-0539">Nucleus</keyword>
<evidence type="ECO:0000256" key="3">
    <source>
        <dbReference type="ARBA" id="ARBA00022771"/>
    </source>
</evidence>
<dbReference type="FunFam" id="3.30.50.10:FF:000018">
    <property type="entry name" value="GATA transcription factor"/>
    <property type="match status" value="1"/>
</dbReference>
<keyword evidence="8" id="KW-0804">Transcription</keyword>
<dbReference type="GO" id="GO:0030154">
    <property type="term" value="P:cell differentiation"/>
    <property type="evidence" value="ECO:0007669"/>
    <property type="project" value="TreeGrafter"/>
</dbReference>
<evidence type="ECO:0000256" key="4">
    <source>
        <dbReference type="ARBA" id="ARBA00022833"/>
    </source>
</evidence>
<feature type="compositionally biased region" description="Polar residues" evidence="11">
    <location>
        <begin position="241"/>
        <end position="256"/>
    </location>
</feature>
<dbReference type="PANTHER" id="PTHR45658:SF42">
    <property type="entry name" value="GATA TRANSCRIPTION FACTOR 1"/>
    <property type="match status" value="1"/>
</dbReference>
<evidence type="ECO:0000256" key="5">
    <source>
        <dbReference type="ARBA" id="ARBA00023015"/>
    </source>
</evidence>
<evidence type="ECO:0000256" key="6">
    <source>
        <dbReference type="ARBA" id="ARBA00023125"/>
    </source>
</evidence>
<dbReference type="EMBL" id="QZWG01000020">
    <property type="protein sequence ID" value="RZB42881.1"/>
    <property type="molecule type" value="Genomic_DNA"/>
</dbReference>
<evidence type="ECO:0000256" key="9">
    <source>
        <dbReference type="ARBA" id="ARBA00023242"/>
    </source>
</evidence>
<dbReference type="PROSITE" id="PS00344">
    <property type="entry name" value="GATA_ZN_FINGER_1"/>
    <property type="match status" value="1"/>
</dbReference>
<dbReference type="Pfam" id="PF00320">
    <property type="entry name" value="GATA"/>
    <property type="match status" value="1"/>
</dbReference>
<evidence type="ECO:0000256" key="10">
    <source>
        <dbReference type="PROSITE-ProRule" id="PRU00094"/>
    </source>
</evidence>
<dbReference type="PROSITE" id="PS50114">
    <property type="entry name" value="GATA_ZN_FINGER_2"/>
    <property type="match status" value="1"/>
</dbReference>
<feature type="domain" description="GATA-type" evidence="12">
    <location>
        <begin position="266"/>
        <end position="302"/>
    </location>
</feature>
<feature type="compositionally biased region" description="Basic residues" evidence="11">
    <location>
        <begin position="225"/>
        <end position="237"/>
    </location>
</feature>
<keyword evidence="7" id="KW-0010">Activator</keyword>
<dbReference type="Proteomes" id="UP000289340">
    <property type="component" value="Chromosome 20"/>
</dbReference>
<comment type="caution">
    <text evidence="13">The sequence shown here is derived from an EMBL/GenBank/DDBJ whole genome shotgun (WGS) entry which is preliminary data.</text>
</comment>
<gene>
    <name evidence="13" type="ORF">D0Y65_053469</name>
</gene>
<dbReference type="AlphaFoldDB" id="A0A445F209"/>
<keyword evidence="5" id="KW-0805">Transcription regulation</keyword>
<keyword evidence="3 10" id="KW-0863">Zinc-finger</keyword>
<dbReference type="Gene3D" id="3.30.50.10">
    <property type="entry name" value="Erythroid Transcription Factor GATA-1, subunit A"/>
    <property type="match status" value="1"/>
</dbReference>
<evidence type="ECO:0000256" key="7">
    <source>
        <dbReference type="ARBA" id="ARBA00023159"/>
    </source>
</evidence>
<dbReference type="InterPro" id="IPR000679">
    <property type="entry name" value="Znf_GATA"/>
</dbReference>
<keyword evidence="2" id="KW-0479">Metal-binding</keyword>
<dbReference type="InterPro" id="IPR013088">
    <property type="entry name" value="Znf_NHR/GATA"/>
</dbReference>
<evidence type="ECO:0000256" key="2">
    <source>
        <dbReference type="ARBA" id="ARBA00022723"/>
    </source>
</evidence>
<dbReference type="GO" id="GO:0006355">
    <property type="term" value="P:regulation of DNA-templated transcription"/>
    <property type="evidence" value="ECO:0007669"/>
    <property type="project" value="InterPro"/>
</dbReference>
<evidence type="ECO:0000313" key="14">
    <source>
        <dbReference type="Proteomes" id="UP000289340"/>
    </source>
</evidence>
<dbReference type="SUPFAM" id="SSF57716">
    <property type="entry name" value="Glucocorticoid receptor-like (DNA-binding domain)"/>
    <property type="match status" value="1"/>
</dbReference>
<evidence type="ECO:0000313" key="13">
    <source>
        <dbReference type="EMBL" id="RZB42881.1"/>
    </source>
</evidence>
<evidence type="ECO:0000259" key="12">
    <source>
        <dbReference type="PROSITE" id="PS50114"/>
    </source>
</evidence>
<dbReference type="GO" id="GO:0005634">
    <property type="term" value="C:nucleus"/>
    <property type="evidence" value="ECO:0007669"/>
    <property type="project" value="TreeGrafter"/>
</dbReference>
<dbReference type="GO" id="GO:0008270">
    <property type="term" value="F:zinc ion binding"/>
    <property type="evidence" value="ECO:0007669"/>
    <property type="project" value="UniProtKB-KW"/>
</dbReference>